<protein>
    <recommendedName>
        <fullName evidence="4">RanBP2-type domain-containing protein</fullName>
    </recommendedName>
</protein>
<sequence>MRCRWCNNDNIVTRPQCTHCGEEMPEPRDFPDDEVREAAPDESEPSPVVESWKSVGVALVMFAALVTGGKFTVSHWPVPIDWGTDDPVPSASAAPPTGGPLDGGVSPEPTPGITVWDLLTEIQNTRSKMPDTLGDCVTVESDLPPLREVTEERRTQAGQAANADFTGLANADELRDALVEMTRLVLEADERYIEWAERATASTGLCTPATSDTSVMDANTAAADAKQRFVELWNAATASQGGPTYVWNDF</sequence>
<accession>A0ABR9JLM9</accession>
<evidence type="ECO:0000256" key="1">
    <source>
        <dbReference type="SAM" id="MobiDB-lite"/>
    </source>
</evidence>
<feature type="compositionally biased region" description="Acidic residues" evidence="1">
    <location>
        <begin position="31"/>
        <end position="44"/>
    </location>
</feature>
<feature type="compositionally biased region" description="Basic and acidic residues" evidence="1">
    <location>
        <begin position="21"/>
        <end position="30"/>
    </location>
</feature>
<organism evidence="2 3">
    <name type="scientific">Actinomadura algeriensis</name>
    <dbReference type="NCBI Taxonomy" id="1679523"/>
    <lineage>
        <taxon>Bacteria</taxon>
        <taxon>Bacillati</taxon>
        <taxon>Actinomycetota</taxon>
        <taxon>Actinomycetes</taxon>
        <taxon>Streptosporangiales</taxon>
        <taxon>Thermomonosporaceae</taxon>
        <taxon>Actinomadura</taxon>
    </lineage>
</organism>
<evidence type="ECO:0000313" key="2">
    <source>
        <dbReference type="EMBL" id="MBE1531455.1"/>
    </source>
</evidence>
<keyword evidence="3" id="KW-1185">Reference proteome</keyword>
<feature type="region of interest" description="Disordered" evidence="1">
    <location>
        <begin position="21"/>
        <end position="47"/>
    </location>
</feature>
<feature type="compositionally biased region" description="Low complexity" evidence="1">
    <location>
        <begin position="85"/>
        <end position="96"/>
    </location>
</feature>
<comment type="caution">
    <text evidence="2">The sequence shown here is derived from an EMBL/GenBank/DDBJ whole genome shotgun (WGS) entry which is preliminary data.</text>
</comment>
<dbReference type="Proteomes" id="UP000627838">
    <property type="component" value="Unassembled WGS sequence"/>
</dbReference>
<feature type="region of interest" description="Disordered" evidence="1">
    <location>
        <begin position="84"/>
        <end position="107"/>
    </location>
</feature>
<evidence type="ECO:0000313" key="3">
    <source>
        <dbReference type="Proteomes" id="UP000627838"/>
    </source>
</evidence>
<name>A0ABR9JLM9_9ACTN</name>
<gene>
    <name evidence="2" type="ORF">H4W34_001288</name>
</gene>
<evidence type="ECO:0008006" key="4">
    <source>
        <dbReference type="Google" id="ProtNLM"/>
    </source>
</evidence>
<dbReference type="EMBL" id="JADBDZ010000001">
    <property type="protein sequence ID" value="MBE1531455.1"/>
    <property type="molecule type" value="Genomic_DNA"/>
</dbReference>
<proteinExistence type="predicted"/>
<reference evidence="2 3" key="1">
    <citation type="submission" date="2020-10" db="EMBL/GenBank/DDBJ databases">
        <title>Sequencing the genomes of 1000 actinobacteria strains.</title>
        <authorList>
            <person name="Klenk H.-P."/>
        </authorList>
    </citation>
    <scope>NUCLEOTIDE SEQUENCE [LARGE SCALE GENOMIC DNA]</scope>
    <source>
        <strain evidence="2 3">DSM 46744</strain>
    </source>
</reference>
<dbReference type="RefSeq" id="WP_192758321.1">
    <property type="nucleotide sequence ID" value="NZ_JADBDZ010000001.1"/>
</dbReference>